<proteinExistence type="predicted"/>
<reference evidence="2 3" key="1">
    <citation type="submission" date="2016-10" db="EMBL/GenBank/DDBJ databases">
        <authorList>
            <person name="de Groot N.N."/>
        </authorList>
    </citation>
    <scope>NUCLEOTIDE SEQUENCE [LARGE SCALE GENOMIC DNA]</scope>
    <source>
        <strain evidence="2 3">RK1</strain>
    </source>
</reference>
<dbReference type="RefSeq" id="WP_090631115.1">
    <property type="nucleotide sequence ID" value="NZ_FOQO01000013.1"/>
</dbReference>
<evidence type="ECO:0008006" key="4">
    <source>
        <dbReference type="Google" id="ProtNLM"/>
    </source>
</evidence>
<dbReference type="STRING" id="1477437.SAMN05444682_11345"/>
<dbReference type="OrthoDB" id="199365at2"/>
<dbReference type="Proteomes" id="UP000198670">
    <property type="component" value="Unassembled WGS sequence"/>
</dbReference>
<gene>
    <name evidence="2" type="ORF">SAMN05444682_11345</name>
</gene>
<accession>A0A1I3TUB1</accession>
<keyword evidence="3" id="KW-1185">Reference proteome</keyword>
<evidence type="ECO:0000313" key="3">
    <source>
        <dbReference type="Proteomes" id="UP000198670"/>
    </source>
</evidence>
<dbReference type="EMBL" id="FOQO01000013">
    <property type="protein sequence ID" value="SFJ73216.1"/>
    <property type="molecule type" value="Genomic_DNA"/>
</dbReference>
<feature type="transmembrane region" description="Helical" evidence="1">
    <location>
        <begin position="20"/>
        <end position="42"/>
    </location>
</feature>
<dbReference type="AlphaFoldDB" id="A0A1I3TUB1"/>
<name>A0A1I3TUB1_9SPHI</name>
<evidence type="ECO:0000313" key="2">
    <source>
        <dbReference type="EMBL" id="SFJ73216.1"/>
    </source>
</evidence>
<organism evidence="2 3">
    <name type="scientific">Parapedobacter indicus</name>
    <dbReference type="NCBI Taxonomy" id="1477437"/>
    <lineage>
        <taxon>Bacteria</taxon>
        <taxon>Pseudomonadati</taxon>
        <taxon>Bacteroidota</taxon>
        <taxon>Sphingobacteriia</taxon>
        <taxon>Sphingobacteriales</taxon>
        <taxon>Sphingobacteriaceae</taxon>
        <taxon>Parapedobacter</taxon>
    </lineage>
</organism>
<keyword evidence="1" id="KW-0812">Transmembrane</keyword>
<evidence type="ECO:0000256" key="1">
    <source>
        <dbReference type="SAM" id="Phobius"/>
    </source>
</evidence>
<dbReference type="InterPro" id="IPR018676">
    <property type="entry name" value="DUF2149"/>
</dbReference>
<keyword evidence="1" id="KW-0472">Membrane</keyword>
<keyword evidence="1" id="KW-1133">Transmembrane helix</keyword>
<dbReference type="Pfam" id="PF09919">
    <property type="entry name" value="DUF2149"/>
    <property type="match status" value="1"/>
</dbReference>
<protein>
    <recommendedName>
        <fullName evidence="4">DUF2149 domain-containing protein</fullName>
    </recommendedName>
</protein>
<sequence length="112" mass="12280">MRLLNRNKTGSSPVPLEDPISGVANLFDISVVLIVAMIVALMSALNVLDLFNPETELTLTKKNKDGQMEIISKKGREVKVKRISPEQAAGQGERLGTAYQLDDGQVIYIPEE</sequence>